<organism evidence="2 3">
    <name type="scientific">Racocetra fulgida</name>
    <dbReference type="NCBI Taxonomy" id="60492"/>
    <lineage>
        <taxon>Eukaryota</taxon>
        <taxon>Fungi</taxon>
        <taxon>Fungi incertae sedis</taxon>
        <taxon>Mucoromycota</taxon>
        <taxon>Glomeromycotina</taxon>
        <taxon>Glomeromycetes</taxon>
        <taxon>Diversisporales</taxon>
        <taxon>Gigasporaceae</taxon>
        <taxon>Racocetra</taxon>
    </lineage>
</organism>
<dbReference type="GO" id="GO:0004491">
    <property type="term" value="F:methylmalonate-semialdehyde dehydrogenase (acylating, NAD) activity"/>
    <property type="evidence" value="ECO:0007669"/>
    <property type="project" value="InterPro"/>
</dbReference>
<dbReference type="AlphaFoldDB" id="A0A9N9IFF9"/>
<dbReference type="Proteomes" id="UP000789396">
    <property type="component" value="Unassembled WGS sequence"/>
</dbReference>
<keyword evidence="3" id="KW-1185">Reference proteome</keyword>
<gene>
    <name evidence="2" type="ORF">RFULGI_LOCUS12409</name>
</gene>
<dbReference type="GO" id="GO:0006574">
    <property type="term" value="P:L-valine catabolic process"/>
    <property type="evidence" value="ECO:0007669"/>
    <property type="project" value="TreeGrafter"/>
</dbReference>
<feature type="non-terminal residue" evidence="2">
    <location>
        <position position="152"/>
    </location>
</feature>
<name>A0A9N9IFF9_9GLOM</name>
<reference evidence="2" key="1">
    <citation type="submission" date="2021-06" db="EMBL/GenBank/DDBJ databases">
        <authorList>
            <person name="Kallberg Y."/>
            <person name="Tangrot J."/>
            <person name="Rosling A."/>
        </authorList>
    </citation>
    <scope>NUCLEOTIDE SEQUENCE</scope>
    <source>
        <strain evidence="2">IN212</strain>
    </source>
</reference>
<accession>A0A9N9IFF9</accession>
<dbReference type="EMBL" id="CAJVPZ010029679">
    <property type="protein sequence ID" value="CAG8734776.1"/>
    <property type="molecule type" value="Genomic_DNA"/>
</dbReference>
<evidence type="ECO:0000313" key="2">
    <source>
        <dbReference type="EMBL" id="CAG8734776.1"/>
    </source>
</evidence>
<protein>
    <submittedName>
        <fullName evidence="2">1564_t:CDS:1</fullName>
    </submittedName>
</protein>
<sequence length="152" mass="17124">SYAPPLVGEFQDRDALVAYVQTFGAANGYGVSIARSKPNVVYLTCDRGGSYRNHLNLTDEIRRRSTSSRLIGCSFALCGTKKSNGIGIFSQQNSVPEDNQLEQLLEEFYQQYNTWMVPRQTRARDELLKIITKQPMHLSDPTIAYTRGRPMG</sequence>
<proteinExistence type="inferred from homology"/>
<comment type="caution">
    <text evidence="2">The sequence shown here is derived from an EMBL/GenBank/DDBJ whole genome shotgun (WGS) entry which is preliminary data.</text>
</comment>
<evidence type="ECO:0000313" key="3">
    <source>
        <dbReference type="Proteomes" id="UP000789396"/>
    </source>
</evidence>
<dbReference type="InterPro" id="IPR010061">
    <property type="entry name" value="MeMal-semiAld_DH"/>
</dbReference>
<dbReference type="PANTHER" id="PTHR43866:SF3">
    <property type="entry name" value="METHYLMALONATE-SEMIALDEHYDE DEHYDROGENASE [ACYLATING], MITOCHONDRIAL"/>
    <property type="match status" value="1"/>
</dbReference>
<dbReference type="GO" id="GO:0006210">
    <property type="term" value="P:thymine catabolic process"/>
    <property type="evidence" value="ECO:0007669"/>
    <property type="project" value="TreeGrafter"/>
</dbReference>
<comment type="similarity">
    <text evidence="1">Belongs to the aldehyde dehydrogenase family.</text>
</comment>
<feature type="non-terminal residue" evidence="2">
    <location>
        <position position="1"/>
    </location>
</feature>
<dbReference type="PANTHER" id="PTHR43866">
    <property type="entry name" value="MALONATE-SEMIALDEHYDE DEHYDROGENASE"/>
    <property type="match status" value="1"/>
</dbReference>
<dbReference type="OrthoDB" id="2405024at2759"/>
<evidence type="ECO:0000256" key="1">
    <source>
        <dbReference type="ARBA" id="ARBA00009986"/>
    </source>
</evidence>
<dbReference type="GO" id="GO:0005739">
    <property type="term" value="C:mitochondrion"/>
    <property type="evidence" value="ECO:0007669"/>
    <property type="project" value="TreeGrafter"/>
</dbReference>